<sequence>MGLADTWYEDLRRQIRALDKAPVQLLLQYLCDGIQEVVMARPHDPFHYMADYLRLAALLVDEPEEATLSRELHKKQIALGRMRNELLVLQARRRKALVESLALEATLFVSNSILTDEDRDFLEPEPRRHQDHWCPHTTPMDFVCQPVLFTPMESGNVGAILEFFVPECMDALVELQKASPEDSVRWLVAHFEAKSPRLQQRAQEVANLKLILGSYRNYYDKFKVLGPQAEIDAHRACSQREDLQTQLAERTRLVTHISVSQLEPRTQLRMTGLPVIVNQEKMWVPLTNIESIAAYSAFQLQALHRAESLLMEADEVRYKAILRFDLEYFSSRKIGAMYRCHRDYARYQIVYARRQAAAVVIQRRYEAYLYHKAVQLPSWCVLGQQVMVAMVLARRAAIWFEFYRGRDFPAGNFATDSNRSLDYLKQRCRLDDKCAAFTSDGSMKRFVPRQLSQLQPFTKGTAATDGLYIKRFPRSDADVVSSAIVTGVPSNKFGTVEIVYDGTGVTELVAVQKLSLRHTREYQFATDNWLYRDQVTKDTSTVAPEPFSDSSVRQSMIDQRKRLYALLQDEAYKCKVERSAIKLQCAFRSKRTVLEYVLWNDEQQFQHILQVRMKELEHQAVVDATAAKVAEKKRKKWRWFRWL</sequence>
<dbReference type="OrthoDB" id="64105at2759"/>
<dbReference type="Proteomes" id="UP000243579">
    <property type="component" value="Unassembled WGS sequence"/>
</dbReference>
<gene>
    <name evidence="1" type="ORF">ACHHYP_10895</name>
</gene>
<comment type="caution">
    <text evidence="1">The sequence shown here is derived from an EMBL/GenBank/DDBJ whole genome shotgun (WGS) entry which is preliminary data.</text>
</comment>
<reference evidence="1 2" key="1">
    <citation type="journal article" date="2014" name="Genome Biol. Evol.">
        <title>The secreted proteins of Achlya hypogyna and Thraustotheca clavata identify the ancestral oomycete secretome and reveal gene acquisitions by horizontal gene transfer.</title>
        <authorList>
            <person name="Misner I."/>
            <person name="Blouin N."/>
            <person name="Leonard G."/>
            <person name="Richards T.A."/>
            <person name="Lane C.E."/>
        </authorList>
    </citation>
    <scope>NUCLEOTIDE SEQUENCE [LARGE SCALE GENOMIC DNA]</scope>
    <source>
        <strain evidence="1 2">ATCC 48635</strain>
    </source>
</reference>
<dbReference type="EMBL" id="JNBR01000103">
    <property type="protein sequence ID" value="OQR97504.1"/>
    <property type="molecule type" value="Genomic_DNA"/>
</dbReference>
<evidence type="ECO:0000313" key="2">
    <source>
        <dbReference type="Proteomes" id="UP000243579"/>
    </source>
</evidence>
<protein>
    <submittedName>
        <fullName evidence="1">Uncharacterized protein</fullName>
    </submittedName>
</protein>
<accession>A0A1V9ZHP1</accession>
<dbReference type="STRING" id="1202772.A0A1V9ZHP1"/>
<keyword evidence="2" id="KW-1185">Reference proteome</keyword>
<evidence type="ECO:0000313" key="1">
    <source>
        <dbReference type="EMBL" id="OQR97504.1"/>
    </source>
</evidence>
<proteinExistence type="predicted"/>
<dbReference type="AlphaFoldDB" id="A0A1V9ZHP1"/>
<name>A0A1V9ZHP1_ACHHY</name>
<organism evidence="1 2">
    <name type="scientific">Achlya hypogyna</name>
    <name type="common">Oomycete</name>
    <name type="synonym">Protoachlya hypogyna</name>
    <dbReference type="NCBI Taxonomy" id="1202772"/>
    <lineage>
        <taxon>Eukaryota</taxon>
        <taxon>Sar</taxon>
        <taxon>Stramenopiles</taxon>
        <taxon>Oomycota</taxon>
        <taxon>Saprolegniomycetes</taxon>
        <taxon>Saprolegniales</taxon>
        <taxon>Achlyaceae</taxon>
        <taxon>Achlya</taxon>
    </lineage>
</organism>